<reference evidence="4 5" key="1">
    <citation type="journal article" date="2019" name="Int. J. Syst. Evol. Microbiol.">
        <title>The Global Catalogue of Microorganisms (GCM) 10K type strain sequencing project: providing services to taxonomists for standard genome sequencing and annotation.</title>
        <authorList>
            <consortium name="The Broad Institute Genomics Platform"/>
            <consortium name="The Broad Institute Genome Sequencing Center for Infectious Disease"/>
            <person name="Wu L."/>
            <person name="Ma J."/>
        </authorList>
    </citation>
    <scope>NUCLEOTIDE SEQUENCE [LARGE SCALE GENOMIC DNA]</scope>
    <source>
        <strain evidence="4 5">JCM 9088</strain>
    </source>
</reference>
<keyword evidence="2" id="KW-0472">Membrane</keyword>
<feature type="region of interest" description="Disordered" evidence="1">
    <location>
        <begin position="1"/>
        <end position="27"/>
    </location>
</feature>
<feature type="transmembrane region" description="Helical" evidence="2">
    <location>
        <begin position="690"/>
        <end position="710"/>
    </location>
</feature>
<dbReference type="Gene3D" id="2.40.10.10">
    <property type="entry name" value="Trypsin-like serine proteases"/>
    <property type="match status" value="1"/>
</dbReference>
<keyword evidence="2" id="KW-1133">Transmembrane helix</keyword>
<gene>
    <name evidence="4" type="ORF">GCM10010446_01090</name>
</gene>
<dbReference type="Proteomes" id="UP001500403">
    <property type="component" value="Unassembled WGS sequence"/>
</dbReference>
<dbReference type="Gene3D" id="2.120.10.30">
    <property type="entry name" value="TolB, C-terminal domain"/>
    <property type="match status" value="1"/>
</dbReference>
<comment type="caution">
    <text evidence="4">The sequence shown here is derived from an EMBL/GenBank/DDBJ whole genome shotgun (WGS) entry which is preliminary data.</text>
</comment>
<dbReference type="InterPro" id="IPR011042">
    <property type="entry name" value="6-blade_b-propeller_TolB-like"/>
</dbReference>
<keyword evidence="2" id="KW-0812">Transmembrane</keyword>
<feature type="domain" description="Novel STAND NTPase 1" evidence="3">
    <location>
        <begin position="253"/>
        <end position="643"/>
    </location>
</feature>
<dbReference type="InterPro" id="IPR043504">
    <property type="entry name" value="Peptidase_S1_PA_chymotrypsin"/>
</dbReference>
<dbReference type="SUPFAM" id="SSF52540">
    <property type="entry name" value="P-loop containing nucleoside triphosphate hydrolases"/>
    <property type="match status" value="1"/>
</dbReference>
<protein>
    <recommendedName>
        <fullName evidence="3">Novel STAND NTPase 1 domain-containing protein</fullName>
    </recommendedName>
</protein>
<evidence type="ECO:0000313" key="4">
    <source>
        <dbReference type="EMBL" id="GAA2920865.1"/>
    </source>
</evidence>
<proteinExistence type="predicted"/>
<sequence length="1473" mass="158343">MTRRPQGRDGAGRQESPGGSRAPDPAYGPEAALVSAVVRVKGRDGVIAGAGFLVADDLVLTCAHVVSDALDRPREKTVEPGAEVAVDLPLAGDAGSTGDTGDRDDGGDRTAEVRRWIPVQADRTGDLALLRLRDPIPGARPLPLADPPQGVWHHHARAVGFTEDHPGGIWHSGTFRGPTGEGWVQLSRGDGEGVYVKRGFSGSPVWDDELGAAVGLMVAAGPGREAQQAFALRTRTLLRELPELASLVTPPTPFRGLATFREADAGVFFGRGHDIEKVVTALHGDRPPVTLYGPSGCGKSSLALAGVVPRMREAGYAVLVVNAGHIASLRSALATELYRLARAREPEGAESAGHMEAQLAEGGLADALHRALGPTAARVLVVVDQAESLLDRTEAEVAEAARLLFPKAKPGNVRVLLTLRADFVDAALNHPVMGPALKDGTTVPLTPMSGDQLADVISEPVRHLPAVAYDPGLEQRILDDAGGAPGILPLLGFVLTQLWDRQSGGRLRLTTYDEIGGVHGALARHAEQAWRECVRPADEADALRLLTGLVRVLPGSEAPLRRMLTREETGEARWRIARALAERRLLVLRGKEGEPQTAELAHEALTSAWPTLADQVRTDSDLLAARAELRHDLDRWETAGRSPDLLPGPIHLASLTGRLHAREAELSPEERAFIDLAARRHRLRRARVRVAWGAAALVLALIAGLGTFLVQQSRVGAEREAEGRSRSLASLSEDLVERDPGAAALVAMAAHDLSPTQEASNALLRRYDHFVQDRWALTLGEAQVDQVATSTDGRVVLVTTKLGGAASSKGGVVLFVRGARERIVRARLPLAEDAFFPMVSRDGRRIAYLSTKDGGTLVWHDVDRSGTDESAVLGRERSMRGAEFGDQGTALSQRLGLADLSPDAREVVTSTNGRVRIRELATERTRELPGQVPAVDAVWFGPDKDTLVAQPRSGAGPSTAQKPSLVAIGIGTGAGRPRELADGVRTSQPRLALSGNGAVLVVCREGRPGKGVTYEAVRVADGRMLTRYRPGGFSSSCSSIAIDGTGEHFAVSKLQTAWALVGTRPGAEVREIEGPGSRLEEDDLSLVGDPADPVLIVRDETSVTGQPLDMDPIDADGPPVLLGGTTWSEEGEMLVRMGDRADTLGIVRRDTDGSTTVLKAVRRPPRDNPSVFVDIAPGIEVDREGTLAADLIGWNKVRIWELPSLRTVTDITVRMPPPEGGPDGPKEGVGIYLGPRDELLTVSGSTIEHWNARDGRRLSKPLDVRDLGLTATDPPDFTASFHPEPGHVQLSVHGDRFLRAFSLRTGRENGRLRIELGPETDSAVLDRTGRFATVQTKGSMMELWSVGRTGKPPQRVLGPMGPLNRWKYRHGFQTGSSVYFLANRNSMRFQDAADPENRGESYVFAEEQTFLAVSGDGRTLLRTDDGNTVDILHLDPELWKKELCDTLGRDLSEDERRGLPVWLPDRICPPDGR</sequence>
<evidence type="ECO:0000313" key="5">
    <source>
        <dbReference type="Proteomes" id="UP001500403"/>
    </source>
</evidence>
<dbReference type="Pfam" id="PF13365">
    <property type="entry name" value="Trypsin_2"/>
    <property type="match status" value="1"/>
</dbReference>
<dbReference type="SUPFAM" id="SSF101908">
    <property type="entry name" value="Putative isomerase YbhE"/>
    <property type="match status" value="1"/>
</dbReference>
<dbReference type="InterPro" id="IPR049052">
    <property type="entry name" value="nSTAND1"/>
</dbReference>
<accession>A0ABN3WPG0</accession>
<dbReference type="Gene3D" id="3.40.50.300">
    <property type="entry name" value="P-loop containing nucleotide triphosphate hydrolases"/>
    <property type="match status" value="1"/>
</dbReference>
<dbReference type="SUPFAM" id="SSF82171">
    <property type="entry name" value="DPP6 N-terminal domain-like"/>
    <property type="match status" value="1"/>
</dbReference>
<evidence type="ECO:0000259" key="3">
    <source>
        <dbReference type="Pfam" id="PF20703"/>
    </source>
</evidence>
<dbReference type="RefSeq" id="WP_344488829.1">
    <property type="nucleotide sequence ID" value="NZ_BAAAUD010000002.1"/>
</dbReference>
<dbReference type="EMBL" id="BAAAUD010000002">
    <property type="protein sequence ID" value="GAA2920865.1"/>
    <property type="molecule type" value="Genomic_DNA"/>
</dbReference>
<dbReference type="InterPro" id="IPR009003">
    <property type="entry name" value="Peptidase_S1_PA"/>
</dbReference>
<name>A0ABN3WPG0_9ACTN</name>
<evidence type="ECO:0000256" key="1">
    <source>
        <dbReference type="SAM" id="MobiDB-lite"/>
    </source>
</evidence>
<feature type="region of interest" description="Disordered" evidence="1">
    <location>
        <begin position="88"/>
        <end position="109"/>
    </location>
</feature>
<dbReference type="SUPFAM" id="SSF50494">
    <property type="entry name" value="Trypsin-like serine proteases"/>
    <property type="match status" value="1"/>
</dbReference>
<organism evidence="4 5">
    <name type="scientific">Streptomyces enissocaesilis</name>
    <dbReference type="NCBI Taxonomy" id="332589"/>
    <lineage>
        <taxon>Bacteria</taxon>
        <taxon>Bacillati</taxon>
        <taxon>Actinomycetota</taxon>
        <taxon>Actinomycetes</taxon>
        <taxon>Kitasatosporales</taxon>
        <taxon>Streptomycetaceae</taxon>
        <taxon>Streptomyces</taxon>
        <taxon>Streptomyces rochei group</taxon>
    </lineage>
</organism>
<feature type="compositionally biased region" description="Basic and acidic residues" evidence="1">
    <location>
        <begin position="1"/>
        <end position="12"/>
    </location>
</feature>
<dbReference type="InterPro" id="IPR027417">
    <property type="entry name" value="P-loop_NTPase"/>
</dbReference>
<dbReference type="Pfam" id="PF20703">
    <property type="entry name" value="nSTAND1"/>
    <property type="match status" value="1"/>
</dbReference>
<evidence type="ECO:0000256" key="2">
    <source>
        <dbReference type="SAM" id="Phobius"/>
    </source>
</evidence>
<keyword evidence="5" id="KW-1185">Reference proteome</keyword>
<feature type="compositionally biased region" description="Basic and acidic residues" evidence="1">
    <location>
        <begin position="100"/>
        <end position="109"/>
    </location>
</feature>